<evidence type="ECO:0000313" key="1">
    <source>
        <dbReference type="EMBL" id="KAH7854147.1"/>
    </source>
</evidence>
<gene>
    <name evidence="1" type="ORF">Vadar_010679</name>
</gene>
<dbReference type="EMBL" id="CM037161">
    <property type="protein sequence ID" value="KAH7854147.1"/>
    <property type="molecule type" value="Genomic_DNA"/>
</dbReference>
<proteinExistence type="predicted"/>
<dbReference type="Proteomes" id="UP000828048">
    <property type="component" value="Chromosome 11"/>
</dbReference>
<organism evidence="1 2">
    <name type="scientific">Vaccinium darrowii</name>
    <dbReference type="NCBI Taxonomy" id="229202"/>
    <lineage>
        <taxon>Eukaryota</taxon>
        <taxon>Viridiplantae</taxon>
        <taxon>Streptophyta</taxon>
        <taxon>Embryophyta</taxon>
        <taxon>Tracheophyta</taxon>
        <taxon>Spermatophyta</taxon>
        <taxon>Magnoliopsida</taxon>
        <taxon>eudicotyledons</taxon>
        <taxon>Gunneridae</taxon>
        <taxon>Pentapetalae</taxon>
        <taxon>asterids</taxon>
        <taxon>Ericales</taxon>
        <taxon>Ericaceae</taxon>
        <taxon>Vaccinioideae</taxon>
        <taxon>Vaccinieae</taxon>
        <taxon>Vaccinium</taxon>
    </lineage>
</organism>
<accession>A0ACB7YL95</accession>
<evidence type="ECO:0000313" key="2">
    <source>
        <dbReference type="Proteomes" id="UP000828048"/>
    </source>
</evidence>
<protein>
    <submittedName>
        <fullName evidence="1">Uncharacterized protein</fullName>
    </submittedName>
</protein>
<comment type="caution">
    <text evidence="1">The sequence shown here is derived from an EMBL/GenBank/DDBJ whole genome shotgun (WGS) entry which is preliminary data.</text>
</comment>
<sequence length="475" mass="54882">MTRTNEAHWGSNNGIKNHNYAERKIEIDAGKAWNENGKFSKRRIKKVPPVLRKNENNKGEYDPKVVSLGPYHHGKPELQLVESLKPMVARLFVSDSNKDIDEFYEKVLLMVDESRSCYDEGSTATYTDDEFARMMLLDGCFVLGMIESFDVSDQKPTRRAKYDDVMTHLGVLVWYSINSDMVFLLENQLPFQVLELLMSLKYKDDEGMTRIDAFLEIQIPWELPFQIWNETKGSGCEDKPLHILQLFWTKLLLDPYADEVNQPFHHLSSLRGSQRVKHKGKGKVNLKDYIHSFRSVTELKAKGIHFRPIDSKSHKAIKFESFWFYGSLELPPFLVTPKTKTMLSNIIAYELCSDSTNSLAITSYVGFLKSLIDHPDDVKELRSKHVLFNRLGSDEEVANVYKEISTFAIEDYGRYGDLTQSIEEHYKSKVKTWMAEFFHKHFSSPWTVVAFIAASFMVASSFIQSYFTAYPRSTD</sequence>
<reference evidence="1 2" key="1">
    <citation type="journal article" date="2021" name="Hortic Res">
        <title>High-quality reference genome and annotation aids understanding of berry development for evergreen blueberry (Vaccinium darrowii).</title>
        <authorList>
            <person name="Yu J."/>
            <person name="Hulse-Kemp A.M."/>
            <person name="Babiker E."/>
            <person name="Staton M."/>
        </authorList>
    </citation>
    <scope>NUCLEOTIDE SEQUENCE [LARGE SCALE GENOMIC DNA]</scope>
    <source>
        <strain evidence="2">cv. NJ 8807/NJ 8810</strain>
        <tissue evidence="1">Young leaf</tissue>
    </source>
</reference>
<name>A0ACB7YL95_9ERIC</name>
<keyword evidence="2" id="KW-1185">Reference proteome</keyword>